<dbReference type="InterPro" id="IPR029058">
    <property type="entry name" value="AB_hydrolase_fold"/>
</dbReference>
<dbReference type="InterPro" id="IPR000340">
    <property type="entry name" value="Dual-sp_phosphatase_cat-dom"/>
</dbReference>
<dbReference type="Pfam" id="PF00561">
    <property type="entry name" value="Abhydrolase_1"/>
    <property type="match status" value="1"/>
</dbReference>
<feature type="domain" description="Tyrosine specific protein phosphatases" evidence="1">
    <location>
        <begin position="541"/>
        <end position="604"/>
    </location>
</feature>
<dbReference type="FunFam" id="3.90.190.10:FF:000090">
    <property type="entry name" value="Dual specificity phosphatase catalytic domain protein"/>
    <property type="match status" value="1"/>
</dbReference>
<dbReference type="Pfam" id="PF00782">
    <property type="entry name" value="DSPc"/>
    <property type="match status" value="1"/>
</dbReference>
<dbReference type="GO" id="GO:0004484">
    <property type="term" value="F:mRNA guanylyltransferase activity"/>
    <property type="evidence" value="ECO:0007669"/>
    <property type="project" value="TreeGrafter"/>
</dbReference>
<dbReference type="InterPro" id="IPR000073">
    <property type="entry name" value="AB_hydrolase_1"/>
</dbReference>
<dbReference type="PROSITE" id="PS00383">
    <property type="entry name" value="TYR_PHOSPHATASE_1"/>
    <property type="match status" value="1"/>
</dbReference>
<evidence type="ECO:0000259" key="1">
    <source>
        <dbReference type="PROSITE" id="PS50056"/>
    </source>
</evidence>
<name>A0A6A6VD31_9PLEO</name>
<protein>
    <submittedName>
        <fullName evidence="2">Dual specificity phosphatase catalytic domain protein</fullName>
    </submittedName>
</protein>
<dbReference type="InterPro" id="IPR016130">
    <property type="entry name" value="Tyr_Pase_AS"/>
</dbReference>
<dbReference type="PANTHER" id="PTHR10367:SF25">
    <property type="entry name" value="DUAL SPECIFICITY PHOSPHATASE CATALYTIC DOMAIN PROTEIN (AFU_ORTHOLOGUE AFUA_1G03540)"/>
    <property type="match status" value="1"/>
</dbReference>
<dbReference type="CDD" id="cd14502">
    <property type="entry name" value="RNA_5'-triphosphatase"/>
    <property type="match status" value="1"/>
</dbReference>
<dbReference type="SUPFAM" id="SSF52799">
    <property type="entry name" value="(Phosphotyrosine protein) phosphatases II"/>
    <property type="match status" value="1"/>
</dbReference>
<accession>A0A6A6VD31</accession>
<dbReference type="InterPro" id="IPR051029">
    <property type="entry name" value="mRNA_Capping_Enz/RNA_Phosphat"/>
</dbReference>
<dbReference type="GO" id="GO:0006370">
    <property type="term" value="P:7-methylguanosine mRNA capping"/>
    <property type="evidence" value="ECO:0007669"/>
    <property type="project" value="TreeGrafter"/>
</dbReference>
<keyword evidence="3" id="KW-1185">Reference proteome</keyword>
<dbReference type="InterPro" id="IPR029021">
    <property type="entry name" value="Prot-tyrosine_phosphatase-like"/>
</dbReference>
<proteinExistence type="predicted"/>
<reference evidence="2" key="1">
    <citation type="journal article" date="2020" name="Stud. Mycol.">
        <title>101 Dothideomycetes genomes: a test case for predicting lifestyles and emergence of pathogens.</title>
        <authorList>
            <person name="Haridas S."/>
            <person name="Albert R."/>
            <person name="Binder M."/>
            <person name="Bloem J."/>
            <person name="Labutti K."/>
            <person name="Salamov A."/>
            <person name="Andreopoulos B."/>
            <person name="Baker S."/>
            <person name="Barry K."/>
            <person name="Bills G."/>
            <person name="Bluhm B."/>
            <person name="Cannon C."/>
            <person name="Castanera R."/>
            <person name="Culley D."/>
            <person name="Daum C."/>
            <person name="Ezra D."/>
            <person name="Gonzalez J."/>
            <person name="Henrissat B."/>
            <person name="Kuo A."/>
            <person name="Liang C."/>
            <person name="Lipzen A."/>
            <person name="Lutzoni F."/>
            <person name="Magnuson J."/>
            <person name="Mondo S."/>
            <person name="Nolan M."/>
            <person name="Ohm R."/>
            <person name="Pangilinan J."/>
            <person name="Park H.-J."/>
            <person name="Ramirez L."/>
            <person name="Alfaro M."/>
            <person name="Sun H."/>
            <person name="Tritt A."/>
            <person name="Yoshinaga Y."/>
            <person name="Zwiers L.-H."/>
            <person name="Turgeon B."/>
            <person name="Goodwin S."/>
            <person name="Spatafora J."/>
            <person name="Crous P."/>
            <person name="Grigoriev I."/>
        </authorList>
    </citation>
    <scope>NUCLEOTIDE SEQUENCE</scope>
    <source>
        <strain evidence="2">CBS 119925</strain>
    </source>
</reference>
<dbReference type="Proteomes" id="UP000799440">
    <property type="component" value="Unassembled WGS sequence"/>
</dbReference>
<dbReference type="InterPro" id="IPR000387">
    <property type="entry name" value="Tyr_Pase_dom"/>
</dbReference>
<dbReference type="OrthoDB" id="428974at2759"/>
<dbReference type="PROSITE" id="PS50056">
    <property type="entry name" value="TYR_PHOSPHATASE_2"/>
    <property type="match status" value="1"/>
</dbReference>
<evidence type="ECO:0000313" key="3">
    <source>
        <dbReference type="Proteomes" id="UP000799440"/>
    </source>
</evidence>
<dbReference type="AlphaFoldDB" id="A0A6A6VD31"/>
<dbReference type="PANTHER" id="PTHR10367">
    <property type="entry name" value="MRNA-CAPPING ENZYME"/>
    <property type="match status" value="1"/>
</dbReference>
<sequence length="621" mass="69814">MARHLQLLQLLVLVALIVFVKYTGPYIRYLTTSVGMPTITAPFKAALHLVVDKWMAIRDVLLCMVCVDAVRIGTYLQSYGAYVLYQSCTLTGQGARLIDPILLKEHSRLEKYKTYEFIWPGIRTFYRPHKDADRLPKHPTPIPLFAFIHGLGGSIAQFEPLIRSLTDVAPTLAIDLPGCGLSYASGEYRSYELAALAELLTCAIKRKLDLASGQKVILIAHDMGCTLAAILAKKPIWLRRNVAGIVAICPRASAFSPEETAEAVSFAGMPTYKLYLYRLWDRLRGIRSRDVVRVTGPDADDETKWAQLRFNAQIRTRVWQFMLLAWHRSLPKVEIWEYMHVPVLLVAGASDEITPPTEASRIKALGGQRPVSPITGGAHNPTGPSLLPNPCDPKFPEYAIVVLPAPAGHALLYSATTARVVANEIRNFVAKHVDERLSITWQLRHLATDKWEVKNLEKWKSVTPVSDPIANTFRAMKTLRQTDEVHAPTHFVEQYKGLIRAVIDISHDKPHYDSAELEAIGIRYRKFATVSKIPPTVQEVENFVGLVDELEKERSVDDGLIGVHCHYGFNRTGFFLVSYLVEKKGWSVKDAIQEFATKRPNGIRHSHFLDELYARYTAKGE</sequence>
<dbReference type="EMBL" id="MU006569">
    <property type="protein sequence ID" value="KAF2748475.1"/>
    <property type="molecule type" value="Genomic_DNA"/>
</dbReference>
<dbReference type="SUPFAM" id="SSF53474">
    <property type="entry name" value="alpha/beta-Hydrolases"/>
    <property type="match status" value="1"/>
</dbReference>
<gene>
    <name evidence="2" type="ORF">M011DRAFT_441892</name>
</gene>
<dbReference type="Gene3D" id="3.90.190.10">
    <property type="entry name" value="Protein tyrosine phosphatase superfamily"/>
    <property type="match status" value="1"/>
</dbReference>
<dbReference type="Gene3D" id="3.40.50.1820">
    <property type="entry name" value="alpha/beta hydrolase"/>
    <property type="match status" value="1"/>
</dbReference>
<evidence type="ECO:0000313" key="2">
    <source>
        <dbReference type="EMBL" id="KAF2748475.1"/>
    </source>
</evidence>
<organism evidence="2 3">
    <name type="scientific">Sporormia fimetaria CBS 119925</name>
    <dbReference type="NCBI Taxonomy" id="1340428"/>
    <lineage>
        <taxon>Eukaryota</taxon>
        <taxon>Fungi</taxon>
        <taxon>Dikarya</taxon>
        <taxon>Ascomycota</taxon>
        <taxon>Pezizomycotina</taxon>
        <taxon>Dothideomycetes</taxon>
        <taxon>Pleosporomycetidae</taxon>
        <taxon>Pleosporales</taxon>
        <taxon>Sporormiaceae</taxon>
        <taxon>Sporormia</taxon>
    </lineage>
</organism>